<dbReference type="PANTHER" id="PTHR44573">
    <property type="entry name" value="NADPH-DEPENDENT ALKENAL/ONE OXIDOREDUCTASE, CHLOROPLASTIC"/>
    <property type="match status" value="1"/>
</dbReference>
<dbReference type="Gene3D" id="3.90.180.10">
    <property type="entry name" value="Medium-chain alcohol dehydrogenases, catalytic domain"/>
    <property type="match status" value="1"/>
</dbReference>
<organism evidence="4 5">
    <name type="scientific">Linum tenue</name>
    <dbReference type="NCBI Taxonomy" id="586396"/>
    <lineage>
        <taxon>Eukaryota</taxon>
        <taxon>Viridiplantae</taxon>
        <taxon>Streptophyta</taxon>
        <taxon>Embryophyta</taxon>
        <taxon>Tracheophyta</taxon>
        <taxon>Spermatophyta</taxon>
        <taxon>Magnoliopsida</taxon>
        <taxon>eudicotyledons</taxon>
        <taxon>Gunneridae</taxon>
        <taxon>Pentapetalae</taxon>
        <taxon>rosids</taxon>
        <taxon>fabids</taxon>
        <taxon>Malpighiales</taxon>
        <taxon>Linaceae</taxon>
        <taxon>Linum</taxon>
    </lineage>
</organism>
<keyword evidence="5" id="KW-1185">Reference proteome</keyword>
<dbReference type="InterPro" id="IPR044626">
    <property type="entry name" value="AOR-like"/>
</dbReference>
<sequence length="100" mass="10662">MVSESSMNNYYCSAKRDSCGEGSGGRVVVVAILPVPPPASWFVVTSKGSALEKVKPYLESGEVKPLIDPKGPFPFSRTVEAFSHLMTGRATGKVVVHPLP</sequence>
<evidence type="ECO:0000313" key="3">
    <source>
        <dbReference type="EMBL" id="CAI0455974.1"/>
    </source>
</evidence>
<evidence type="ECO:0000256" key="2">
    <source>
        <dbReference type="ARBA" id="ARBA00023002"/>
    </source>
</evidence>
<protein>
    <submittedName>
        <fullName evidence="4">Uncharacterized protein</fullName>
    </submittedName>
</protein>
<name>A0AAV0NC24_9ROSI</name>
<evidence type="ECO:0000313" key="4">
    <source>
        <dbReference type="EMBL" id="CAI0456012.1"/>
    </source>
</evidence>
<dbReference type="PANTHER" id="PTHR44573:SF3">
    <property type="entry name" value="CYTOSOLIC ALKENAL_ONE OXIDOREDUCTASE"/>
    <property type="match status" value="1"/>
</dbReference>
<dbReference type="GO" id="GO:0016628">
    <property type="term" value="F:oxidoreductase activity, acting on the CH-CH group of donors, NAD or NADP as acceptor"/>
    <property type="evidence" value="ECO:0007669"/>
    <property type="project" value="InterPro"/>
</dbReference>
<dbReference type="Pfam" id="PF13602">
    <property type="entry name" value="ADH_zinc_N_2"/>
    <property type="match status" value="1"/>
</dbReference>
<dbReference type="Proteomes" id="UP001154282">
    <property type="component" value="Unassembled WGS sequence"/>
</dbReference>
<dbReference type="EMBL" id="CAMGYJ010000008">
    <property type="protein sequence ID" value="CAI0455974.1"/>
    <property type="molecule type" value="Genomic_DNA"/>
</dbReference>
<gene>
    <name evidence="3" type="ORF">LITE_LOCUS32580</name>
    <name evidence="4" type="ORF">LITE_LOCUS32597</name>
</gene>
<proteinExistence type="inferred from homology"/>
<dbReference type="EMBL" id="CAMGYJ010000008">
    <property type="protein sequence ID" value="CAI0456012.1"/>
    <property type="molecule type" value="Genomic_DNA"/>
</dbReference>
<reference evidence="4" key="1">
    <citation type="submission" date="2022-08" db="EMBL/GenBank/DDBJ databases">
        <authorList>
            <person name="Gutierrez-Valencia J."/>
        </authorList>
    </citation>
    <scope>NUCLEOTIDE SEQUENCE</scope>
</reference>
<dbReference type="Gene3D" id="3.40.50.720">
    <property type="entry name" value="NAD(P)-binding Rossmann-like Domain"/>
    <property type="match status" value="1"/>
</dbReference>
<evidence type="ECO:0000313" key="5">
    <source>
        <dbReference type="Proteomes" id="UP001154282"/>
    </source>
</evidence>
<accession>A0AAV0NC24</accession>
<dbReference type="AlphaFoldDB" id="A0AAV0NC24"/>
<comment type="similarity">
    <text evidence="1">Belongs to the zinc-containing alcohol dehydrogenase family. Quinone oxidoreductase subfamily.</text>
</comment>
<comment type="caution">
    <text evidence="4">The sequence shown here is derived from an EMBL/GenBank/DDBJ whole genome shotgun (WGS) entry which is preliminary data.</text>
</comment>
<evidence type="ECO:0000256" key="1">
    <source>
        <dbReference type="ARBA" id="ARBA00010371"/>
    </source>
</evidence>
<keyword evidence="2" id="KW-0560">Oxidoreductase</keyword>